<evidence type="ECO:0000259" key="8">
    <source>
        <dbReference type="PROSITE" id="PS50850"/>
    </source>
</evidence>
<dbReference type="InterPro" id="IPR011701">
    <property type="entry name" value="MFS"/>
</dbReference>
<reference evidence="9 11" key="1">
    <citation type="submission" date="2015-06" db="EMBL/GenBank/DDBJ databases">
        <title>The Genome Sequence of Enterococcus durans 4EA1.</title>
        <authorList>
            <consortium name="The Broad Institute Genomics Platform"/>
            <consortium name="The Broad Institute Genome Sequencing Center for Infectious Disease"/>
            <person name="Earl A.M."/>
            <person name="Van Tyne D."/>
            <person name="Lebreton F."/>
            <person name="Saavedra J.T."/>
            <person name="Gilmore M.S."/>
            <person name="Manson Mcguire A."/>
            <person name="Clock S."/>
            <person name="Crupain M."/>
            <person name="Rangan U."/>
            <person name="Young S."/>
            <person name="Abouelleil A."/>
            <person name="Cao P."/>
            <person name="Chapman S.B."/>
            <person name="Griggs A."/>
            <person name="Priest M."/>
            <person name="Shea T."/>
            <person name="Wortman J."/>
            <person name="Nusbaum C."/>
            <person name="Birren B."/>
        </authorList>
    </citation>
    <scope>NUCLEOTIDE SEQUENCE [LARGE SCALE GENOMIC DNA]</scope>
    <source>
        <strain evidence="9 11">4EA1</strain>
    </source>
</reference>
<feature type="transmembrane region" description="Helical" evidence="7">
    <location>
        <begin position="491"/>
        <end position="508"/>
    </location>
</feature>
<dbReference type="RefSeq" id="WP_113846112.1">
    <property type="nucleotide sequence ID" value="NZ_LEPB01000004.1"/>
</dbReference>
<dbReference type="InterPro" id="IPR036259">
    <property type="entry name" value="MFS_trans_sf"/>
</dbReference>
<feature type="transmembrane region" description="Helical" evidence="7">
    <location>
        <begin position="74"/>
        <end position="100"/>
    </location>
</feature>
<feature type="domain" description="Major facilitator superfamily (MFS) profile" evidence="8">
    <location>
        <begin position="8"/>
        <end position="443"/>
    </location>
</feature>
<dbReference type="AlphaFoldDB" id="A0A367CFN6"/>
<reference evidence="10 12" key="2">
    <citation type="submission" date="2018-06" db="EMBL/GenBank/DDBJ databases">
        <authorList>
            <consortium name="Pathogen Informatics"/>
            <person name="Doyle S."/>
        </authorList>
    </citation>
    <scope>NUCLEOTIDE SEQUENCE [LARGE SCALE GENOMIC DNA]</scope>
    <source>
        <strain evidence="10 12">NCTC8129</strain>
    </source>
</reference>
<evidence type="ECO:0000256" key="5">
    <source>
        <dbReference type="ARBA" id="ARBA00022989"/>
    </source>
</evidence>
<dbReference type="EMBL" id="UGIF01000002">
    <property type="protein sequence ID" value="STP28165.1"/>
    <property type="molecule type" value="Genomic_DNA"/>
</dbReference>
<feature type="transmembrane region" description="Helical" evidence="7">
    <location>
        <begin position="296"/>
        <end position="320"/>
    </location>
</feature>
<feature type="transmembrane region" description="Helical" evidence="7">
    <location>
        <begin position="106"/>
        <end position="124"/>
    </location>
</feature>
<evidence type="ECO:0000256" key="4">
    <source>
        <dbReference type="ARBA" id="ARBA00022692"/>
    </source>
</evidence>
<feature type="transmembrane region" description="Helical" evidence="7">
    <location>
        <begin position="352"/>
        <end position="374"/>
    </location>
</feature>
<evidence type="ECO:0000256" key="3">
    <source>
        <dbReference type="ARBA" id="ARBA00022475"/>
    </source>
</evidence>
<evidence type="ECO:0000256" key="6">
    <source>
        <dbReference type="ARBA" id="ARBA00023136"/>
    </source>
</evidence>
<feature type="transmembrane region" description="Helical" evidence="7">
    <location>
        <begin position="160"/>
        <end position="182"/>
    </location>
</feature>
<evidence type="ECO:0000313" key="12">
    <source>
        <dbReference type="Proteomes" id="UP000254070"/>
    </source>
</evidence>
<comment type="subcellular location">
    <subcellularLocation>
        <location evidence="1">Cell membrane</location>
        <topology evidence="1">Multi-pass membrane protein</topology>
    </subcellularLocation>
</comment>
<evidence type="ECO:0000313" key="10">
    <source>
        <dbReference type="EMBL" id="STP28165.1"/>
    </source>
</evidence>
<keyword evidence="4 7" id="KW-0812">Transmembrane</keyword>
<dbReference type="Proteomes" id="UP000254070">
    <property type="component" value="Unassembled WGS sequence"/>
</dbReference>
<keyword evidence="5 7" id="KW-1133">Transmembrane helix</keyword>
<feature type="transmembrane region" description="Helical" evidence="7">
    <location>
        <begin position="394"/>
        <end position="411"/>
    </location>
</feature>
<proteinExistence type="predicted"/>
<evidence type="ECO:0000256" key="2">
    <source>
        <dbReference type="ARBA" id="ARBA00022448"/>
    </source>
</evidence>
<protein>
    <submittedName>
        <fullName evidence="10">Drug resistance transporter EmrB/QacA family protein</fullName>
    </submittedName>
</protein>
<feature type="transmembrane region" description="Helical" evidence="7">
    <location>
        <begin position="131"/>
        <end position="154"/>
    </location>
</feature>
<feature type="transmembrane region" description="Helical" evidence="7">
    <location>
        <begin position="327"/>
        <end position="346"/>
    </location>
</feature>
<dbReference type="GO" id="GO:0022857">
    <property type="term" value="F:transmembrane transporter activity"/>
    <property type="evidence" value="ECO:0007669"/>
    <property type="project" value="InterPro"/>
</dbReference>
<sequence length="517" mass="56680">MTKQQKFILGTMAIGIFLCALDTTVMNIALPAIQSGFHTDLNSLQWALNIYTILFAAFTIPLGRVADILGRNKVYMIGLLLFLIGSFASGSAMSVAQLVLSRGIQAIGAAIVFPTSMTIGMNTVELKNRNTAILILGITQGLASTFGPTIGGFMTQFFSWRGIFLINLPLSIIALGVNFFLLPIKNEHRIKKSLDLPGMLLIVIALFSLVLSLVQGRVWGWTSLITDLLFGVFGLSLILFIWHEKTVKEPMIPLALFKDRQFSGTVLMTLISGIFFVGLFVLLPSFFTKVYNDSELIAALLITPASAMVFFFSPISGLLLKKMGSRILLLFGITLMALGYTALTLLDPDIYWQFAIALVLIGAGYGIIIGPLTVLSASNFSGELLTASQSVMGVFRQIGTVLAVALFISAFSSNLSVAKKDIWQTAQNQVAELQVSNMQKEQLLNGIKKGIDGENIPTQKNESSTLIVKKIQQKISAVSTQKLSRAFIQPFQKALPFTWLFLLVIFIFPKKSHKRRM</sequence>
<dbReference type="NCBIfam" id="TIGR00711">
    <property type="entry name" value="efflux_EmrB"/>
    <property type="match status" value="1"/>
</dbReference>
<dbReference type="PANTHER" id="PTHR42718:SF46">
    <property type="entry name" value="BLR6921 PROTEIN"/>
    <property type="match status" value="1"/>
</dbReference>
<dbReference type="Pfam" id="PF07690">
    <property type="entry name" value="MFS_1"/>
    <property type="match status" value="1"/>
</dbReference>
<dbReference type="PANTHER" id="PTHR42718">
    <property type="entry name" value="MAJOR FACILITATOR SUPERFAMILY MULTIDRUG TRANSPORTER MFSC"/>
    <property type="match status" value="1"/>
</dbReference>
<dbReference type="InterPro" id="IPR020846">
    <property type="entry name" value="MFS_dom"/>
</dbReference>
<dbReference type="GO" id="GO:0005886">
    <property type="term" value="C:plasma membrane"/>
    <property type="evidence" value="ECO:0007669"/>
    <property type="project" value="UniProtKB-SubCell"/>
</dbReference>
<dbReference type="Gene3D" id="1.20.1720.10">
    <property type="entry name" value="Multidrug resistance protein D"/>
    <property type="match status" value="1"/>
</dbReference>
<dbReference type="Proteomes" id="UP000252797">
    <property type="component" value="Unassembled WGS sequence"/>
</dbReference>
<dbReference type="Gene3D" id="1.20.1250.20">
    <property type="entry name" value="MFS general substrate transporter like domains"/>
    <property type="match status" value="1"/>
</dbReference>
<evidence type="ECO:0000256" key="1">
    <source>
        <dbReference type="ARBA" id="ARBA00004651"/>
    </source>
</evidence>
<accession>A0A367CFN6</accession>
<dbReference type="EMBL" id="LEPB01000004">
    <property type="protein sequence ID" value="RCA11431.1"/>
    <property type="molecule type" value="Genomic_DNA"/>
</dbReference>
<dbReference type="CDD" id="cd17321">
    <property type="entry name" value="MFS_MMR_MDR_like"/>
    <property type="match status" value="1"/>
</dbReference>
<dbReference type="PRINTS" id="PR01036">
    <property type="entry name" value="TCRTETB"/>
</dbReference>
<keyword evidence="2" id="KW-0813">Transport</keyword>
<name>A0A367CFN6_9ENTE</name>
<feature type="transmembrane region" description="Helical" evidence="7">
    <location>
        <begin position="44"/>
        <end position="62"/>
    </location>
</feature>
<evidence type="ECO:0000313" key="11">
    <source>
        <dbReference type="Proteomes" id="UP000252797"/>
    </source>
</evidence>
<feature type="transmembrane region" description="Helical" evidence="7">
    <location>
        <begin position="7"/>
        <end position="32"/>
    </location>
</feature>
<evidence type="ECO:0000256" key="7">
    <source>
        <dbReference type="SAM" id="Phobius"/>
    </source>
</evidence>
<feature type="transmembrane region" description="Helical" evidence="7">
    <location>
        <begin position="194"/>
        <end position="214"/>
    </location>
</feature>
<feature type="transmembrane region" description="Helical" evidence="7">
    <location>
        <begin position="220"/>
        <end position="242"/>
    </location>
</feature>
<evidence type="ECO:0000313" key="9">
    <source>
        <dbReference type="EMBL" id="RCA11431.1"/>
    </source>
</evidence>
<keyword evidence="3" id="KW-1003">Cell membrane</keyword>
<gene>
    <name evidence="10" type="primary">stp_1</name>
    <name evidence="9" type="ORF">EA71_02189</name>
    <name evidence="10" type="ORF">NCTC8129_00281</name>
</gene>
<feature type="transmembrane region" description="Helical" evidence="7">
    <location>
        <begin position="262"/>
        <end position="284"/>
    </location>
</feature>
<organism evidence="9 11">
    <name type="scientific">Enterococcus durans</name>
    <dbReference type="NCBI Taxonomy" id="53345"/>
    <lineage>
        <taxon>Bacteria</taxon>
        <taxon>Bacillati</taxon>
        <taxon>Bacillota</taxon>
        <taxon>Bacilli</taxon>
        <taxon>Lactobacillales</taxon>
        <taxon>Enterococcaceae</taxon>
        <taxon>Enterococcus</taxon>
    </lineage>
</organism>
<dbReference type="SUPFAM" id="SSF103473">
    <property type="entry name" value="MFS general substrate transporter"/>
    <property type="match status" value="1"/>
</dbReference>
<dbReference type="PROSITE" id="PS50850">
    <property type="entry name" value="MFS"/>
    <property type="match status" value="1"/>
</dbReference>
<keyword evidence="6 7" id="KW-0472">Membrane</keyword>
<dbReference type="InterPro" id="IPR004638">
    <property type="entry name" value="EmrB-like"/>
</dbReference>